<reference evidence="10 14" key="3">
    <citation type="submission" date="2020-10" db="EMBL/GenBank/DDBJ databases">
        <title>Janibacter indicus TT2 genome sequence.</title>
        <authorList>
            <person name="Lee K."/>
            <person name="Ganzorig M."/>
        </authorList>
    </citation>
    <scope>NUCLEOTIDE SEQUENCE [LARGE SCALE GENOMIC DNA]</scope>
    <source>
        <strain evidence="10 14">TT2</strain>
    </source>
</reference>
<dbReference type="RefSeq" id="WP_072623773.1">
    <property type="nucleotide sequence ID" value="NZ_CBDRLL010000004.1"/>
</dbReference>
<dbReference type="GO" id="GO:0005840">
    <property type="term" value="C:ribosome"/>
    <property type="evidence" value="ECO:0007669"/>
    <property type="project" value="UniProtKB-KW"/>
</dbReference>
<comment type="similarity">
    <text evidence="1 5 6">Belongs to the universal ribosomal protein uL24 family.</text>
</comment>
<evidence type="ECO:0000256" key="1">
    <source>
        <dbReference type="ARBA" id="ARBA00010618"/>
    </source>
</evidence>
<keyword evidence="5" id="KW-0699">rRNA-binding</keyword>
<dbReference type="InterPro" id="IPR041988">
    <property type="entry name" value="Ribosomal_uL24_KOW"/>
</dbReference>
<evidence type="ECO:0000313" key="11">
    <source>
        <dbReference type="EMBL" id="SMC44402.1"/>
    </source>
</evidence>
<dbReference type="EMBL" id="CP013290">
    <property type="protein sequence ID" value="APH00601.1"/>
    <property type="molecule type" value="Genomic_DNA"/>
</dbReference>
<keyword evidence="3 5" id="KW-0687">Ribonucleoprotein</keyword>
<dbReference type="EMBL" id="FWXN01000003">
    <property type="protein sequence ID" value="SMC44402.1"/>
    <property type="molecule type" value="Genomic_DNA"/>
</dbReference>
<name>A0A1L3ME11_9MICO</name>
<evidence type="ECO:0000313" key="10">
    <source>
        <dbReference type="EMBL" id="QOK23389.1"/>
    </source>
</evidence>
<accession>A0A1L3ME11</accession>
<reference evidence="11 13" key="2">
    <citation type="submission" date="2017-04" db="EMBL/GenBank/DDBJ databases">
        <authorList>
            <person name="Afonso C.L."/>
            <person name="Miller P.J."/>
            <person name="Scott M.A."/>
            <person name="Spackman E."/>
            <person name="Goraichik I."/>
            <person name="Dimitrov K.M."/>
            <person name="Suarez D.L."/>
            <person name="Swayne D.E."/>
        </authorList>
    </citation>
    <scope>NUCLEOTIDE SEQUENCE [LARGE SCALE GENOMIC DNA]</scope>
    <source>
        <strain evidence="11 13">CGMCC 1.12511</strain>
    </source>
</reference>
<dbReference type="Gene3D" id="2.30.30.30">
    <property type="match status" value="1"/>
</dbReference>
<dbReference type="GO" id="GO:1990904">
    <property type="term" value="C:ribonucleoprotein complex"/>
    <property type="evidence" value="ECO:0007669"/>
    <property type="project" value="UniProtKB-KW"/>
</dbReference>
<proteinExistence type="inferred from homology"/>
<organism evidence="9 12">
    <name type="scientific">Janibacter indicus</name>
    <dbReference type="NCBI Taxonomy" id="857417"/>
    <lineage>
        <taxon>Bacteria</taxon>
        <taxon>Bacillati</taxon>
        <taxon>Actinomycetota</taxon>
        <taxon>Actinomycetes</taxon>
        <taxon>Micrococcales</taxon>
        <taxon>Intrasporangiaceae</taxon>
        <taxon>Janibacter</taxon>
    </lineage>
</organism>
<dbReference type="InterPro" id="IPR057264">
    <property type="entry name" value="Ribosomal_uL24_C"/>
</dbReference>
<dbReference type="KEGG" id="jte:ASJ30_02875"/>
<dbReference type="Pfam" id="PF00467">
    <property type="entry name" value="KOW"/>
    <property type="match status" value="1"/>
</dbReference>
<dbReference type="EMBL" id="CP062789">
    <property type="protein sequence ID" value="QOK23389.1"/>
    <property type="molecule type" value="Genomic_DNA"/>
</dbReference>
<dbReference type="InterPro" id="IPR008991">
    <property type="entry name" value="Translation_prot_SH3-like_sf"/>
</dbReference>
<reference evidence="9 12" key="1">
    <citation type="submission" date="2015-11" db="EMBL/GenBank/DDBJ databases">
        <authorList>
            <person name="Zhang Y."/>
            <person name="Guo Z."/>
        </authorList>
    </citation>
    <scope>NUCLEOTIDE SEQUENCE [LARGE SCALE GENOMIC DNA]</scope>
    <source>
        <strain evidence="9 12">YFY001</strain>
    </source>
</reference>
<feature type="region of interest" description="Disordered" evidence="7">
    <location>
        <begin position="92"/>
        <end position="112"/>
    </location>
</feature>
<dbReference type="CDD" id="cd06089">
    <property type="entry name" value="KOW_RPL26"/>
    <property type="match status" value="1"/>
</dbReference>
<dbReference type="GO" id="GO:0003735">
    <property type="term" value="F:structural constituent of ribosome"/>
    <property type="evidence" value="ECO:0007669"/>
    <property type="project" value="InterPro"/>
</dbReference>
<dbReference type="InterPro" id="IPR005824">
    <property type="entry name" value="KOW"/>
</dbReference>
<dbReference type="NCBIfam" id="TIGR01079">
    <property type="entry name" value="rplX_bact"/>
    <property type="match status" value="1"/>
</dbReference>
<dbReference type="InterPro" id="IPR005825">
    <property type="entry name" value="Ribosomal_uL24_CS"/>
</dbReference>
<comment type="function">
    <text evidence="5">One of the proteins that surrounds the polypeptide exit tunnel on the outside of the subunit.</text>
</comment>
<dbReference type="HAMAP" id="MF_01326_B">
    <property type="entry name" value="Ribosomal_uL24_B"/>
    <property type="match status" value="1"/>
</dbReference>
<evidence type="ECO:0000313" key="12">
    <source>
        <dbReference type="Proteomes" id="UP000182938"/>
    </source>
</evidence>
<sequence length="112" mass="12003">MAKLKIKKGDLVQVLSGKDKGLQGKVISVNTETERVVVEGVQRVTRHTKAGFGGQAGGLVVSEASIHVSNVAIVDPEDNKPTRIKTRVETVERDGRTKASRTRVAGRSGKDL</sequence>
<evidence type="ECO:0000256" key="4">
    <source>
        <dbReference type="ARBA" id="ARBA00035206"/>
    </source>
</evidence>
<dbReference type="GO" id="GO:0006412">
    <property type="term" value="P:translation"/>
    <property type="evidence" value="ECO:0007669"/>
    <property type="project" value="UniProtKB-UniRule"/>
</dbReference>
<comment type="function">
    <text evidence="5">One of two assembly initiator proteins, it binds directly to the 5'-end of the 23S rRNA, where it nucleates assembly of the 50S subunit.</text>
</comment>
<evidence type="ECO:0000256" key="2">
    <source>
        <dbReference type="ARBA" id="ARBA00022980"/>
    </source>
</evidence>
<dbReference type="SMART" id="SM00739">
    <property type="entry name" value="KOW"/>
    <property type="match status" value="1"/>
</dbReference>
<dbReference type="AlphaFoldDB" id="A0A1L3ME11"/>
<dbReference type="PANTHER" id="PTHR12903">
    <property type="entry name" value="MITOCHONDRIAL RIBOSOMAL PROTEIN L24"/>
    <property type="match status" value="1"/>
</dbReference>
<accession>A0A1W1Z7X0</accession>
<keyword evidence="5" id="KW-0694">RNA-binding</keyword>
<keyword evidence="12" id="KW-1185">Reference proteome</keyword>
<evidence type="ECO:0000259" key="8">
    <source>
        <dbReference type="SMART" id="SM00739"/>
    </source>
</evidence>
<evidence type="ECO:0000256" key="3">
    <source>
        <dbReference type="ARBA" id="ARBA00023274"/>
    </source>
</evidence>
<gene>
    <name evidence="5 10" type="primary">rplX</name>
    <name evidence="9" type="ORF">ASJ30_02875</name>
    <name evidence="10" type="ORF">IGS73_02940</name>
    <name evidence="11" type="ORF">SAMN06296429_103161</name>
</gene>
<dbReference type="InterPro" id="IPR003256">
    <property type="entry name" value="Ribosomal_uL24"/>
</dbReference>
<keyword evidence="2 5" id="KW-0689">Ribosomal protein</keyword>
<evidence type="ECO:0000256" key="7">
    <source>
        <dbReference type="SAM" id="MobiDB-lite"/>
    </source>
</evidence>
<evidence type="ECO:0000256" key="6">
    <source>
        <dbReference type="RuleBase" id="RU003477"/>
    </source>
</evidence>
<dbReference type="GO" id="GO:0019843">
    <property type="term" value="F:rRNA binding"/>
    <property type="evidence" value="ECO:0007669"/>
    <property type="project" value="UniProtKB-UniRule"/>
</dbReference>
<dbReference type="Pfam" id="PF17136">
    <property type="entry name" value="ribosomal_L24"/>
    <property type="match status" value="1"/>
</dbReference>
<dbReference type="Proteomes" id="UP000593998">
    <property type="component" value="Chromosome"/>
</dbReference>
<dbReference type="PROSITE" id="PS01108">
    <property type="entry name" value="RIBOSOMAL_L24"/>
    <property type="match status" value="1"/>
</dbReference>
<dbReference type="Proteomes" id="UP000182938">
    <property type="component" value="Chromosome"/>
</dbReference>
<evidence type="ECO:0000313" key="13">
    <source>
        <dbReference type="Proteomes" id="UP000192634"/>
    </source>
</evidence>
<dbReference type="InterPro" id="IPR014722">
    <property type="entry name" value="Rib_uL2_dom2"/>
</dbReference>
<feature type="domain" description="KOW" evidence="8">
    <location>
        <begin position="5"/>
        <end position="32"/>
    </location>
</feature>
<evidence type="ECO:0000256" key="5">
    <source>
        <dbReference type="HAMAP-Rule" id="MF_01326"/>
    </source>
</evidence>
<comment type="subunit">
    <text evidence="5">Part of the 50S ribosomal subunit.</text>
</comment>
<dbReference type="SUPFAM" id="SSF50104">
    <property type="entry name" value="Translation proteins SH3-like domain"/>
    <property type="match status" value="1"/>
</dbReference>
<dbReference type="Proteomes" id="UP000192634">
    <property type="component" value="Unassembled WGS sequence"/>
</dbReference>
<evidence type="ECO:0000313" key="9">
    <source>
        <dbReference type="EMBL" id="APH00601.1"/>
    </source>
</evidence>
<evidence type="ECO:0000313" key="14">
    <source>
        <dbReference type="Proteomes" id="UP000593998"/>
    </source>
</evidence>
<protein>
    <recommendedName>
        <fullName evidence="4 5">Large ribosomal subunit protein uL24</fullName>
    </recommendedName>
</protein>
<dbReference type="OrthoDB" id="9807419at2"/>